<dbReference type="GO" id="GO:0005525">
    <property type="term" value="F:GTP binding"/>
    <property type="evidence" value="ECO:0007669"/>
    <property type="project" value="UniProtKB-KW"/>
</dbReference>
<keyword evidence="6 13" id="KW-0548">Nucleotidyltransferase</keyword>
<keyword evidence="10" id="KW-0342">GTP-binding</keyword>
<dbReference type="InterPro" id="IPR024956">
    <property type="entry name" value="tRNAHis_GuaTrfase_cat"/>
</dbReference>
<evidence type="ECO:0000256" key="4">
    <source>
        <dbReference type="ARBA" id="ARBA00022679"/>
    </source>
</evidence>
<evidence type="ECO:0000313" key="13">
    <source>
        <dbReference type="EMBL" id="SAM57024.1"/>
    </source>
</evidence>
<comment type="cofactor">
    <cofactor evidence="1">
        <name>Mg(2+)</name>
        <dbReference type="ChEBI" id="CHEBI:18420"/>
    </cofactor>
</comment>
<evidence type="ECO:0000259" key="11">
    <source>
        <dbReference type="Pfam" id="PF04446"/>
    </source>
</evidence>
<gene>
    <name evidence="13" type="ORF">CHUV0807_0116</name>
</gene>
<dbReference type="EC" id="2.7.7.79" evidence="3"/>
<dbReference type="Gene3D" id="3.30.70.3000">
    <property type="match status" value="1"/>
</dbReference>
<dbReference type="GO" id="GO:0000287">
    <property type="term" value="F:magnesium ion binding"/>
    <property type="evidence" value="ECO:0007669"/>
    <property type="project" value="InterPro"/>
</dbReference>
<dbReference type="Pfam" id="PF04446">
    <property type="entry name" value="Thg1"/>
    <property type="match status" value="1"/>
</dbReference>
<dbReference type="GO" id="GO:0006400">
    <property type="term" value="P:tRNA modification"/>
    <property type="evidence" value="ECO:0007669"/>
    <property type="project" value="InterPro"/>
</dbReference>
<dbReference type="RefSeq" id="WP_079538780.1">
    <property type="nucleotide sequence ID" value="NZ_FKLO01000011.1"/>
</dbReference>
<dbReference type="InterPro" id="IPR038469">
    <property type="entry name" value="tRNAHis_GuaTrfase_Thg1_sf"/>
</dbReference>
<name>A0A1C3H1Q7_9GAMM</name>
<comment type="similarity">
    <text evidence="2">Belongs to the tRNA(His) guanylyltransferase family.</text>
</comment>
<sequence length="256" mass="29514">MKFDDLDRLMRPYETAYDFCVPMGNHIVVRLDGRGFTRLTKDIWQFDAPFDPRFRDLMTQTVAHLMQCGFNILYGFTQSDEISLLFHPADDTFARKTRKLASVLAGEASACFTHQHGQMATFDARVCILPGAMQVWDYFHWRQEDAHRNALNAHCYWKLRQEGASERDAAARISGLKLAEKHDLLHARGINYNDLPAWQKRGIGLYWRDVAQSGHNPQTGEATQTTRRRLITDLELPYKEDYCRFLQGLTAVAAQL</sequence>
<dbReference type="PANTHER" id="PTHR12729:SF6">
    <property type="entry name" value="TRNA(HIS) GUANYLYLTRANSFERASE-RELATED"/>
    <property type="match status" value="1"/>
</dbReference>
<dbReference type="PANTHER" id="PTHR12729">
    <property type="entry name" value="TRNA(HIS) GUANYLYLTRANSFERASE-RELATED"/>
    <property type="match status" value="1"/>
</dbReference>
<evidence type="ECO:0000259" key="12">
    <source>
        <dbReference type="Pfam" id="PF14413"/>
    </source>
</evidence>
<keyword evidence="9" id="KW-0460">Magnesium</keyword>
<proteinExistence type="inferred from homology"/>
<keyword evidence="5" id="KW-0819">tRNA processing</keyword>
<evidence type="ECO:0000256" key="5">
    <source>
        <dbReference type="ARBA" id="ARBA00022694"/>
    </source>
</evidence>
<keyword evidence="4 13" id="KW-0808">Transferase</keyword>
<keyword evidence="8" id="KW-0547">Nucleotide-binding</keyword>
<evidence type="ECO:0000256" key="8">
    <source>
        <dbReference type="ARBA" id="ARBA00022741"/>
    </source>
</evidence>
<dbReference type="Proteomes" id="UP000190837">
    <property type="component" value="Unassembled WGS sequence"/>
</dbReference>
<dbReference type="AlphaFoldDB" id="A0A1C3H1Q7"/>
<feature type="domain" description="Thg1 C-terminal" evidence="12">
    <location>
        <begin position="134"/>
        <end position="227"/>
    </location>
</feature>
<evidence type="ECO:0000256" key="7">
    <source>
        <dbReference type="ARBA" id="ARBA00022723"/>
    </source>
</evidence>
<protein>
    <recommendedName>
        <fullName evidence="3">tRNA(His) guanylyltransferase</fullName>
        <ecNumber evidence="3">2.7.7.79</ecNumber>
    </recommendedName>
</protein>
<reference evidence="14" key="1">
    <citation type="submission" date="2016-04" db="EMBL/GenBank/DDBJ databases">
        <authorList>
            <person name="Tagini F."/>
        </authorList>
    </citation>
    <scope>NUCLEOTIDE SEQUENCE [LARGE SCALE GENOMIC DNA]</scope>
    <source>
        <strain evidence="14">CHUV0807</strain>
    </source>
</reference>
<evidence type="ECO:0000256" key="6">
    <source>
        <dbReference type="ARBA" id="ARBA00022695"/>
    </source>
</evidence>
<dbReference type="EMBL" id="FKLO01000011">
    <property type="protein sequence ID" value="SAM57024.1"/>
    <property type="molecule type" value="Genomic_DNA"/>
</dbReference>
<accession>A0A1C3H1Q7</accession>
<dbReference type="Pfam" id="PF14413">
    <property type="entry name" value="Thg1C"/>
    <property type="match status" value="1"/>
</dbReference>
<dbReference type="InterPro" id="IPR025845">
    <property type="entry name" value="Thg1_C_dom"/>
</dbReference>
<keyword evidence="7" id="KW-0479">Metal-binding</keyword>
<dbReference type="InterPro" id="IPR007537">
    <property type="entry name" value="tRNAHis_GuaTrfase_Thg1"/>
</dbReference>
<evidence type="ECO:0000256" key="3">
    <source>
        <dbReference type="ARBA" id="ARBA00012511"/>
    </source>
</evidence>
<evidence type="ECO:0000256" key="10">
    <source>
        <dbReference type="ARBA" id="ARBA00023134"/>
    </source>
</evidence>
<feature type="domain" description="tRNAHis guanylyltransferase catalytic" evidence="11">
    <location>
        <begin position="9"/>
        <end position="130"/>
    </location>
</feature>
<evidence type="ECO:0000256" key="1">
    <source>
        <dbReference type="ARBA" id="ARBA00001946"/>
    </source>
</evidence>
<evidence type="ECO:0000313" key="14">
    <source>
        <dbReference type="Proteomes" id="UP000190837"/>
    </source>
</evidence>
<evidence type="ECO:0000256" key="2">
    <source>
        <dbReference type="ARBA" id="ARBA00010113"/>
    </source>
</evidence>
<organism evidence="13 14">
    <name type="scientific">Cardiobacterium hominis</name>
    <dbReference type="NCBI Taxonomy" id="2718"/>
    <lineage>
        <taxon>Bacteria</taxon>
        <taxon>Pseudomonadati</taxon>
        <taxon>Pseudomonadota</taxon>
        <taxon>Gammaproteobacteria</taxon>
        <taxon>Cardiobacteriales</taxon>
        <taxon>Cardiobacteriaceae</taxon>
        <taxon>Cardiobacterium</taxon>
    </lineage>
</organism>
<evidence type="ECO:0000256" key="9">
    <source>
        <dbReference type="ARBA" id="ARBA00022842"/>
    </source>
</evidence>
<dbReference type="GO" id="GO:0008193">
    <property type="term" value="F:tRNA guanylyltransferase activity"/>
    <property type="evidence" value="ECO:0007669"/>
    <property type="project" value="UniProtKB-EC"/>
</dbReference>